<sequence>MSAISRICSLALVAAGLAFPALTFAKGRHAVAEQPYYVFQKVVYQNDGGWPDDKAYFNRLLRHIGAHIAATDGKVEIRVVNFAAGVKLFVMAKEDAELAKAVDELRAKGVRFLVCNNTMQGMKLTPADLYGVKPDDVVPSGVAEIARLQGKGYVYLHP</sequence>
<dbReference type="SUPFAM" id="SSF75169">
    <property type="entry name" value="DsrEFH-like"/>
    <property type="match status" value="1"/>
</dbReference>
<name>A0ABU1MTA4_9SPHN</name>
<comment type="caution">
    <text evidence="2">The sequence shown here is derived from an EMBL/GenBank/DDBJ whole genome shotgun (WGS) entry which is preliminary data.</text>
</comment>
<dbReference type="Proteomes" id="UP001184150">
    <property type="component" value="Unassembled WGS sequence"/>
</dbReference>
<dbReference type="PANTHER" id="PTHR37691:SF1">
    <property type="entry name" value="BLR3518 PROTEIN"/>
    <property type="match status" value="1"/>
</dbReference>
<protein>
    <submittedName>
        <fullName evidence="2">Intracellular sulfur oxidation DsrE/DsrF family protein</fullName>
    </submittedName>
</protein>
<keyword evidence="3" id="KW-1185">Reference proteome</keyword>
<gene>
    <name evidence="2" type="ORF">J2792_004165</name>
</gene>
<evidence type="ECO:0000256" key="1">
    <source>
        <dbReference type="SAM" id="SignalP"/>
    </source>
</evidence>
<dbReference type="InterPro" id="IPR027396">
    <property type="entry name" value="DsrEFH-like"/>
</dbReference>
<dbReference type="PANTHER" id="PTHR37691">
    <property type="entry name" value="BLR3518 PROTEIN"/>
    <property type="match status" value="1"/>
</dbReference>
<organism evidence="2 3">
    <name type="scientific">Novosphingobium capsulatum</name>
    <dbReference type="NCBI Taxonomy" id="13688"/>
    <lineage>
        <taxon>Bacteria</taxon>
        <taxon>Pseudomonadati</taxon>
        <taxon>Pseudomonadota</taxon>
        <taxon>Alphaproteobacteria</taxon>
        <taxon>Sphingomonadales</taxon>
        <taxon>Sphingomonadaceae</taxon>
        <taxon>Novosphingobium</taxon>
    </lineage>
</organism>
<feature type="chain" id="PRO_5046826575" evidence="1">
    <location>
        <begin position="26"/>
        <end position="158"/>
    </location>
</feature>
<feature type="signal peptide" evidence="1">
    <location>
        <begin position="1"/>
        <end position="25"/>
    </location>
</feature>
<evidence type="ECO:0000313" key="2">
    <source>
        <dbReference type="EMBL" id="MDR6513272.1"/>
    </source>
</evidence>
<evidence type="ECO:0000313" key="3">
    <source>
        <dbReference type="Proteomes" id="UP001184150"/>
    </source>
</evidence>
<dbReference type="InterPro" id="IPR003787">
    <property type="entry name" value="Sulphur_relay_DsrE/F-like"/>
</dbReference>
<dbReference type="Pfam" id="PF02635">
    <property type="entry name" value="DsrE"/>
    <property type="match status" value="1"/>
</dbReference>
<dbReference type="EMBL" id="JAVDRD010000018">
    <property type="protein sequence ID" value="MDR6513272.1"/>
    <property type="molecule type" value="Genomic_DNA"/>
</dbReference>
<dbReference type="Gene3D" id="3.40.1260.10">
    <property type="entry name" value="DsrEFH-like"/>
    <property type="match status" value="1"/>
</dbReference>
<proteinExistence type="predicted"/>
<accession>A0ABU1MTA4</accession>
<keyword evidence="1" id="KW-0732">Signal</keyword>
<dbReference type="RefSeq" id="WP_028658266.1">
    <property type="nucleotide sequence ID" value="NZ_CP140000.1"/>
</dbReference>
<reference evidence="2 3" key="1">
    <citation type="submission" date="2023-07" db="EMBL/GenBank/DDBJ databases">
        <title>Sorghum-associated microbial communities from plants grown in Nebraska, USA.</title>
        <authorList>
            <person name="Schachtman D."/>
        </authorList>
    </citation>
    <scope>NUCLEOTIDE SEQUENCE [LARGE SCALE GENOMIC DNA]</scope>
    <source>
        <strain evidence="2 3">DS1027</strain>
    </source>
</reference>